<evidence type="ECO:0000313" key="6">
    <source>
        <dbReference type="EMBL" id="PSJ59160.1"/>
    </source>
</evidence>
<evidence type="ECO:0000256" key="1">
    <source>
        <dbReference type="SAM" id="MobiDB-lite"/>
    </source>
</evidence>
<feature type="domain" description="FecR N-terminal" evidence="4">
    <location>
        <begin position="23"/>
        <end position="64"/>
    </location>
</feature>
<feature type="region of interest" description="Disordered" evidence="1">
    <location>
        <begin position="1"/>
        <end position="20"/>
    </location>
</feature>
<feature type="domain" description="FecR protein" evidence="3">
    <location>
        <begin position="126"/>
        <end position="218"/>
    </location>
</feature>
<evidence type="ECO:0000259" key="5">
    <source>
        <dbReference type="Pfam" id="PF16344"/>
    </source>
</evidence>
<evidence type="ECO:0000259" key="3">
    <source>
        <dbReference type="Pfam" id="PF04773"/>
    </source>
</evidence>
<feature type="transmembrane region" description="Helical" evidence="2">
    <location>
        <begin position="97"/>
        <end position="116"/>
    </location>
</feature>
<keyword evidence="2" id="KW-1133">Transmembrane helix</keyword>
<comment type="caution">
    <text evidence="6">The sequence shown here is derived from an EMBL/GenBank/DDBJ whole genome shotgun (WGS) entry which is preliminary data.</text>
</comment>
<name>A0A2P7S9M2_9HYPH</name>
<evidence type="ECO:0000259" key="4">
    <source>
        <dbReference type="Pfam" id="PF16220"/>
    </source>
</evidence>
<dbReference type="Pfam" id="PF04773">
    <property type="entry name" value="FecR"/>
    <property type="match status" value="1"/>
</dbReference>
<dbReference type="InterPro" id="IPR032508">
    <property type="entry name" value="FecR_C"/>
</dbReference>
<dbReference type="PIRSF" id="PIRSF018266">
    <property type="entry name" value="FecR"/>
    <property type="match status" value="1"/>
</dbReference>
<dbReference type="InterPro" id="IPR006860">
    <property type="entry name" value="FecR"/>
</dbReference>
<dbReference type="InterPro" id="IPR032623">
    <property type="entry name" value="FecR_N"/>
</dbReference>
<dbReference type="Gene3D" id="3.55.50.30">
    <property type="match status" value="1"/>
</dbReference>
<protein>
    <submittedName>
        <fullName evidence="6">Iron dicitrate transport regulator FecR</fullName>
    </submittedName>
</protein>
<dbReference type="EMBL" id="PXYK01000012">
    <property type="protein sequence ID" value="PSJ59160.1"/>
    <property type="molecule type" value="Genomic_DNA"/>
</dbReference>
<dbReference type="AlphaFoldDB" id="A0A2P7S9M2"/>
<evidence type="ECO:0000256" key="2">
    <source>
        <dbReference type="SAM" id="Phobius"/>
    </source>
</evidence>
<dbReference type="Pfam" id="PF16344">
    <property type="entry name" value="FecR_C"/>
    <property type="match status" value="1"/>
</dbReference>
<organism evidence="6 7">
    <name type="scientific">Kumtagia ephedrae</name>
    <dbReference type="NCBI Taxonomy" id="2116701"/>
    <lineage>
        <taxon>Bacteria</taxon>
        <taxon>Pseudomonadati</taxon>
        <taxon>Pseudomonadota</taxon>
        <taxon>Alphaproteobacteria</taxon>
        <taxon>Hyphomicrobiales</taxon>
        <taxon>Phyllobacteriaceae</taxon>
        <taxon>Kumtagia</taxon>
    </lineage>
</organism>
<keyword evidence="2" id="KW-0472">Membrane</keyword>
<dbReference type="GO" id="GO:0016989">
    <property type="term" value="F:sigma factor antagonist activity"/>
    <property type="evidence" value="ECO:0007669"/>
    <property type="project" value="TreeGrafter"/>
</dbReference>
<dbReference type="Pfam" id="PF16220">
    <property type="entry name" value="DUF4880"/>
    <property type="match status" value="1"/>
</dbReference>
<dbReference type="OrthoDB" id="9798846at2"/>
<keyword evidence="7" id="KW-1185">Reference proteome</keyword>
<dbReference type="Gene3D" id="2.60.120.1440">
    <property type="match status" value="1"/>
</dbReference>
<dbReference type="PANTHER" id="PTHR30273">
    <property type="entry name" value="PERIPLASMIC SIGNAL SENSOR AND SIGMA FACTOR ACTIVATOR FECR-RELATED"/>
    <property type="match status" value="1"/>
</dbReference>
<dbReference type="InterPro" id="IPR012373">
    <property type="entry name" value="Ferrdict_sens_TM"/>
</dbReference>
<sequence>MAGVADDERADQQQPAHDDRVVDEALDWFARLRNATPDRETRADFDAWLARSPRHAEEFRALEAIWGSAAFGKAVAGLGTPTRPTRTVAAPRRRPRWAGGLAAAAVLLVALGLWQYPAIMLRWQADYLTAVGQRSTITLPDGSTMMLDTTSAAAIDFEDGRRNVRLLGGQAFFDVQSDPARPFRVTGRFGAVEVTGTAFSVRSDAGQDRAVLERGRVEVSRLSGGTERVALEPGQMAVATAAALSTAMPVDATEALAWREGRVIFDDQPLASVLDELRRYHGGPVIVANAELGRVHVTGNYRLDDIEGAIRTLADAAGASMTRLPGGIIILR</sequence>
<dbReference type="Proteomes" id="UP000241229">
    <property type="component" value="Unassembled WGS sequence"/>
</dbReference>
<gene>
    <name evidence="6" type="ORF">C7I84_14175</name>
</gene>
<dbReference type="RefSeq" id="WP_106772844.1">
    <property type="nucleotide sequence ID" value="NZ_PXYK01000012.1"/>
</dbReference>
<proteinExistence type="predicted"/>
<accession>A0A2P7S9M2</accession>
<dbReference type="PANTHER" id="PTHR30273:SF2">
    <property type="entry name" value="PROTEIN FECR"/>
    <property type="match status" value="1"/>
</dbReference>
<evidence type="ECO:0000313" key="7">
    <source>
        <dbReference type="Proteomes" id="UP000241229"/>
    </source>
</evidence>
<feature type="domain" description="Protein FecR C-terminal" evidence="5">
    <location>
        <begin position="263"/>
        <end position="321"/>
    </location>
</feature>
<keyword evidence="2" id="KW-0812">Transmembrane</keyword>
<reference evidence="6 7" key="1">
    <citation type="submission" date="2018-03" db="EMBL/GenBank/DDBJ databases">
        <title>The draft genome of Mesorhizobium sp. 6GN-30.</title>
        <authorList>
            <person name="Liu L."/>
            <person name="Li L."/>
            <person name="Wang T."/>
            <person name="Zhang X."/>
            <person name="Liang L."/>
        </authorList>
    </citation>
    <scope>NUCLEOTIDE SEQUENCE [LARGE SCALE GENOMIC DNA]</scope>
    <source>
        <strain evidence="6 7">6GN30</strain>
    </source>
</reference>